<evidence type="ECO:0000256" key="1">
    <source>
        <dbReference type="ARBA" id="ARBA00001936"/>
    </source>
</evidence>
<dbReference type="OrthoDB" id="9816040at2"/>
<evidence type="ECO:0000259" key="6">
    <source>
        <dbReference type="PROSITE" id="PS51462"/>
    </source>
</evidence>
<dbReference type="EMBL" id="FRXO01000004">
    <property type="protein sequence ID" value="SHO65735.1"/>
    <property type="molecule type" value="Genomic_DNA"/>
</dbReference>
<feature type="short sequence motif" description="Nudix box" evidence="4">
    <location>
        <begin position="61"/>
        <end position="82"/>
    </location>
</feature>
<dbReference type="AlphaFoldDB" id="A0A1M7ZLG5"/>
<dbReference type="EC" id="3.6.1.-" evidence="4"/>
<dbReference type="InterPro" id="IPR020084">
    <property type="entry name" value="NUDIX_hydrolase_CS"/>
</dbReference>
<evidence type="ECO:0000256" key="5">
    <source>
        <dbReference type="SAM" id="MobiDB-lite"/>
    </source>
</evidence>
<dbReference type="GO" id="GO:0034432">
    <property type="term" value="F:bis(5'-adenosyl)-pentaphosphatase activity"/>
    <property type="evidence" value="ECO:0007669"/>
    <property type="project" value="TreeGrafter"/>
</dbReference>
<evidence type="ECO:0000313" key="8">
    <source>
        <dbReference type="Proteomes" id="UP000186406"/>
    </source>
</evidence>
<dbReference type="PANTHER" id="PTHR11839">
    <property type="entry name" value="UDP/ADP-SUGAR PYROPHOSPHATASE"/>
    <property type="match status" value="1"/>
</dbReference>
<keyword evidence="3 4" id="KW-0378">Hydrolase</keyword>
<dbReference type="SUPFAM" id="SSF55811">
    <property type="entry name" value="Nudix"/>
    <property type="match status" value="1"/>
</dbReference>
<comment type="cofactor">
    <cofactor evidence="1">
        <name>Mn(2+)</name>
        <dbReference type="ChEBI" id="CHEBI:29035"/>
    </cofactor>
</comment>
<dbReference type="STRING" id="1123029.SAMN02745172_02381"/>
<dbReference type="PANTHER" id="PTHR11839:SF22">
    <property type="entry name" value="NUDIX HYDROLASE 26, CHLOROPLASTIC"/>
    <property type="match status" value="1"/>
</dbReference>
<dbReference type="GO" id="GO:0008893">
    <property type="term" value="F:guanosine-3',5'-bis(diphosphate) 3'-diphosphatase activity"/>
    <property type="evidence" value="ECO:0007669"/>
    <property type="project" value="TreeGrafter"/>
</dbReference>
<dbReference type="InterPro" id="IPR000086">
    <property type="entry name" value="NUDIX_hydrolase_dom"/>
</dbReference>
<dbReference type="InterPro" id="IPR022927">
    <property type="entry name" value="RppH"/>
</dbReference>
<dbReference type="GO" id="GO:0006753">
    <property type="term" value="P:nucleoside phosphate metabolic process"/>
    <property type="evidence" value="ECO:0007669"/>
    <property type="project" value="TreeGrafter"/>
</dbReference>
<dbReference type="GO" id="GO:0019693">
    <property type="term" value="P:ribose phosphate metabolic process"/>
    <property type="evidence" value="ECO:0007669"/>
    <property type="project" value="TreeGrafter"/>
</dbReference>
<keyword evidence="8" id="KW-1185">Reference proteome</keyword>
<dbReference type="HAMAP" id="MF_00298">
    <property type="entry name" value="Nudix_RppH"/>
    <property type="match status" value="1"/>
</dbReference>
<evidence type="ECO:0000256" key="3">
    <source>
        <dbReference type="ARBA" id="ARBA00022801"/>
    </source>
</evidence>
<reference evidence="7 8" key="1">
    <citation type="submission" date="2016-12" db="EMBL/GenBank/DDBJ databases">
        <authorList>
            <person name="Song W.-J."/>
            <person name="Kurnit D.M."/>
        </authorList>
    </citation>
    <scope>NUCLEOTIDE SEQUENCE [LARGE SCALE GENOMIC DNA]</scope>
    <source>
        <strain evidence="7 8">DSM 19599</strain>
    </source>
</reference>
<dbReference type="PROSITE" id="PS51462">
    <property type="entry name" value="NUDIX"/>
    <property type="match status" value="1"/>
</dbReference>
<comment type="similarity">
    <text evidence="4">Belongs to the Nudix hydrolase family. RppH subfamily.</text>
</comment>
<comment type="function">
    <text evidence="4">Accelerates the degradation of transcripts by removing pyrophosphate from the 5'-end of triphosphorylated RNA, leading to a more labile monophosphorylated state that can stimulate subsequent ribonuclease cleavage.</text>
</comment>
<dbReference type="Proteomes" id="UP000186406">
    <property type="component" value="Unassembled WGS sequence"/>
</dbReference>
<dbReference type="CDD" id="cd03671">
    <property type="entry name" value="NUDIX_Ap4A_hydrolase_plant_like"/>
    <property type="match status" value="1"/>
</dbReference>
<organism evidence="7 8">
    <name type="scientific">Pseudoxanthobacter soli DSM 19599</name>
    <dbReference type="NCBI Taxonomy" id="1123029"/>
    <lineage>
        <taxon>Bacteria</taxon>
        <taxon>Pseudomonadati</taxon>
        <taxon>Pseudomonadota</taxon>
        <taxon>Alphaproteobacteria</taxon>
        <taxon>Hyphomicrobiales</taxon>
        <taxon>Segnochrobactraceae</taxon>
        <taxon>Pseudoxanthobacter</taxon>
    </lineage>
</organism>
<dbReference type="PROSITE" id="PS00893">
    <property type="entry name" value="NUDIX_BOX"/>
    <property type="match status" value="1"/>
</dbReference>
<evidence type="ECO:0000256" key="4">
    <source>
        <dbReference type="HAMAP-Rule" id="MF_00298"/>
    </source>
</evidence>
<dbReference type="InterPro" id="IPR020476">
    <property type="entry name" value="Nudix_hydrolase"/>
</dbReference>
<accession>A0A1M7ZLG5</accession>
<sequence>MSKEQSRKAKALAEGSTPVELPYRPCVGIVLLSPSGRVFIGERHGGEEAAGMPKPWQLPQGGIDDKEDPAEAARRELYEETGIHSVSLLAEAPEWLRYDLPPELVGKAWKGRYRGQIQKWFAFRFDGDETEIDVRNPPDGHKPEFASWRWEDIERLPDLVVPFKREVYEKIVAIFRPLTTA</sequence>
<dbReference type="InterPro" id="IPR015797">
    <property type="entry name" value="NUDIX_hydrolase-like_dom_sf"/>
</dbReference>
<protein>
    <recommendedName>
        <fullName evidence="4">RNA pyrophosphohydrolase</fullName>
        <ecNumber evidence="4">3.6.1.-</ecNumber>
    </recommendedName>
    <alternativeName>
        <fullName evidence="4">(Di)nucleoside polyphosphate hydrolase</fullName>
    </alternativeName>
</protein>
<feature type="region of interest" description="Disordered" evidence="5">
    <location>
        <begin position="46"/>
        <end position="71"/>
    </location>
</feature>
<dbReference type="Pfam" id="PF00293">
    <property type="entry name" value="NUDIX"/>
    <property type="match status" value="1"/>
</dbReference>
<dbReference type="Gene3D" id="3.90.79.10">
    <property type="entry name" value="Nucleoside Triphosphate Pyrophosphohydrolase"/>
    <property type="match status" value="1"/>
</dbReference>
<gene>
    <name evidence="4" type="primary">rppH</name>
    <name evidence="4" type="synonym">nudH</name>
    <name evidence="7" type="ORF">SAMN02745172_02381</name>
</gene>
<dbReference type="NCBIfam" id="NF001938">
    <property type="entry name" value="PRK00714.1-5"/>
    <property type="match status" value="1"/>
</dbReference>
<feature type="domain" description="Nudix hydrolase" evidence="6">
    <location>
        <begin position="22"/>
        <end position="173"/>
    </location>
</feature>
<proteinExistence type="inferred from homology"/>
<evidence type="ECO:0000256" key="2">
    <source>
        <dbReference type="ARBA" id="ARBA00001946"/>
    </source>
</evidence>
<comment type="cofactor">
    <cofactor evidence="4">
        <name>a divalent metal cation</name>
        <dbReference type="ChEBI" id="CHEBI:60240"/>
    </cofactor>
</comment>
<dbReference type="PRINTS" id="PR00502">
    <property type="entry name" value="NUDIXFAMILY"/>
</dbReference>
<comment type="cofactor">
    <cofactor evidence="2">
        <name>Mg(2+)</name>
        <dbReference type="ChEBI" id="CHEBI:18420"/>
    </cofactor>
</comment>
<evidence type="ECO:0000313" key="7">
    <source>
        <dbReference type="EMBL" id="SHO65735.1"/>
    </source>
</evidence>
<name>A0A1M7ZLG5_9HYPH</name>
<dbReference type="RefSeq" id="WP_073628844.1">
    <property type="nucleotide sequence ID" value="NZ_FRXO01000004.1"/>
</dbReference>